<feature type="compositionally biased region" description="Basic and acidic residues" evidence="1">
    <location>
        <begin position="200"/>
        <end position="209"/>
    </location>
</feature>
<comment type="caution">
    <text evidence="2">The sequence shown here is derived from an EMBL/GenBank/DDBJ whole genome shotgun (WGS) entry which is preliminary data.</text>
</comment>
<sequence length="209" mass="22766">MSVYAKGLPCKTHVSLSSSHYRDLISEDDSDIESPALLYAECEDLVGSDEDETALSEFAGDHFSDDVLIDVVIDNLEALELPLNMNGTPPMNKVESGMEHAVPLRIDKDIDVKMRMSLSNSSGDSGTKRDFKSRSRPFPLFISCRQIYWRAIANDPKENTQDLAADAVGNEEKPGVSGTDCAAAGHNGAGFSDEYPGDARCSHDSCRMN</sequence>
<protein>
    <submittedName>
        <fullName evidence="2">Uncharacterized protein</fullName>
    </submittedName>
</protein>
<dbReference type="AlphaFoldDB" id="A0AAD8IC02"/>
<evidence type="ECO:0000313" key="2">
    <source>
        <dbReference type="EMBL" id="KAK1381190.1"/>
    </source>
</evidence>
<feature type="region of interest" description="Disordered" evidence="1">
    <location>
        <begin position="187"/>
        <end position="209"/>
    </location>
</feature>
<reference evidence="2" key="1">
    <citation type="submission" date="2023-02" db="EMBL/GenBank/DDBJ databases">
        <title>Genome of toxic invasive species Heracleum sosnowskyi carries increased number of genes despite the absence of recent whole-genome duplications.</title>
        <authorList>
            <person name="Schelkunov M."/>
            <person name="Shtratnikova V."/>
            <person name="Makarenko M."/>
            <person name="Klepikova A."/>
            <person name="Omelchenko D."/>
            <person name="Novikova G."/>
            <person name="Obukhova E."/>
            <person name="Bogdanov V."/>
            <person name="Penin A."/>
            <person name="Logacheva M."/>
        </authorList>
    </citation>
    <scope>NUCLEOTIDE SEQUENCE</scope>
    <source>
        <strain evidence="2">Hsosn_3</strain>
        <tissue evidence="2">Leaf</tissue>
    </source>
</reference>
<evidence type="ECO:0000256" key="1">
    <source>
        <dbReference type="SAM" id="MobiDB-lite"/>
    </source>
</evidence>
<dbReference type="EMBL" id="JAUIZM010000006">
    <property type="protein sequence ID" value="KAK1381190.1"/>
    <property type="molecule type" value="Genomic_DNA"/>
</dbReference>
<organism evidence="2 3">
    <name type="scientific">Heracleum sosnowskyi</name>
    <dbReference type="NCBI Taxonomy" id="360622"/>
    <lineage>
        <taxon>Eukaryota</taxon>
        <taxon>Viridiplantae</taxon>
        <taxon>Streptophyta</taxon>
        <taxon>Embryophyta</taxon>
        <taxon>Tracheophyta</taxon>
        <taxon>Spermatophyta</taxon>
        <taxon>Magnoliopsida</taxon>
        <taxon>eudicotyledons</taxon>
        <taxon>Gunneridae</taxon>
        <taxon>Pentapetalae</taxon>
        <taxon>asterids</taxon>
        <taxon>campanulids</taxon>
        <taxon>Apiales</taxon>
        <taxon>Apiaceae</taxon>
        <taxon>Apioideae</taxon>
        <taxon>apioid superclade</taxon>
        <taxon>Tordylieae</taxon>
        <taxon>Tordyliinae</taxon>
        <taxon>Heracleum</taxon>
    </lineage>
</organism>
<evidence type="ECO:0000313" key="3">
    <source>
        <dbReference type="Proteomes" id="UP001237642"/>
    </source>
</evidence>
<reference evidence="2" key="2">
    <citation type="submission" date="2023-05" db="EMBL/GenBank/DDBJ databases">
        <authorList>
            <person name="Schelkunov M.I."/>
        </authorList>
    </citation>
    <scope>NUCLEOTIDE SEQUENCE</scope>
    <source>
        <strain evidence="2">Hsosn_3</strain>
        <tissue evidence="2">Leaf</tissue>
    </source>
</reference>
<keyword evidence="3" id="KW-1185">Reference proteome</keyword>
<gene>
    <name evidence="2" type="ORF">POM88_027934</name>
</gene>
<proteinExistence type="predicted"/>
<accession>A0AAD8IC02</accession>
<dbReference type="Proteomes" id="UP001237642">
    <property type="component" value="Unassembled WGS sequence"/>
</dbReference>
<name>A0AAD8IC02_9APIA</name>